<dbReference type="PANTHER" id="PTHR32196">
    <property type="entry name" value="ABC TRANSPORTER PERMEASE PROTEIN YPHD-RELATED-RELATED"/>
    <property type="match status" value="1"/>
</dbReference>
<feature type="transmembrane region" description="Helical" evidence="6">
    <location>
        <begin position="287"/>
        <end position="306"/>
    </location>
</feature>
<evidence type="ECO:0000256" key="6">
    <source>
        <dbReference type="SAM" id="Phobius"/>
    </source>
</evidence>
<comment type="caution">
    <text evidence="7">The sequence shown here is derived from an EMBL/GenBank/DDBJ whole genome shotgun (WGS) entry which is preliminary data.</text>
</comment>
<evidence type="ECO:0000256" key="4">
    <source>
        <dbReference type="ARBA" id="ARBA00022989"/>
    </source>
</evidence>
<feature type="transmembrane region" description="Helical" evidence="6">
    <location>
        <begin position="208"/>
        <end position="229"/>
    </location>
</feature>
<dbReference type="PANTHER" id="PTHR32196:SF63">
    <property type="entry name" value="INNER MEMBRANE ABC TRANSPORTER PERMEASE PROTEIN YJFF"/>
    <property type="match status" value="1"/>
</dbReference>
<name>A0A2A6M6G6_RHIFR</name>
<feature type="transmembrane region" description="Helical" evidence="6">
    <location>
        <begin position="36"/>
        <end position="57"/>
    </location>
</feature>
<evidence type="ECO:0000256" key="5">
    <source>
        <dbReference type="ARBA" id="ARBA00023136"/>
    </source>
</evidence>
<dbReference type="AlphaFoldDB" id="A0A2A6M6G6"/>
<accession>A0A2A6M6G6</accession>
<dbReference type="Proteomes" id="UP000220353">
    <property type="component" value="Unassembled WGS sequence"/>
</dbReference>
<evidence type="ECO:0000256" key="3">
    <source>
        <dbReference type="ARBA" id="ARBA00022692"/>
    </source>
</evidence>
<evidence type="ECO:0000313" key="7">
    <source>
        <dbReference type="EMBL" id="PDT50137.1"/>
    </source>
</evidence>
<keyword evidence="4 6" id="KW-1133">Transmembrane helix</keyword>
<dbReference type="CDD" id="cd06579">
    <property type="entry name" value="TM_PBP1_transp_AraH_like"/>
    <property type="match status" value="1"/>
</dbReference>
<keyword evidence="5 6" id="KW-0472">Membrane</keyword>
<comment type="subcellular location">
    <subcellularLocation>
        <location evidence="1">Cell membrane</location>
        <topology evidence="1">Multi-pass membrane protein</topology>
    </subcellularLocation>
</comment>
<gene>
    <name evidence="7" type="ORF">CO661_00250</name>
</gene>
<dbReference type="RefSeq" id="WP_097586358.1">
    <property type="nucleotide sequence ID" value="NZ_NWTC01000001.1"/>
</dbReference>
<dbReference type="InterPro" id="IPR001851">
    <property type="entry name" value="ABC_transp_permease"/>
</dbReference>
<dbReference type="GO" id="GO:0022857">
    <property type="term" value="F:transmembrane transporter activity"/>
    <property type="evidence" value="ECO:0007669"/>
    <property type="project" value="InterPro"/>
</dbReference>
<evidence type="ECO:0000256" key="2">
    <source>
        <dbReference type="ARBA" id="ARBA00022475"/>
    </source>
</evidence>
<feature type="transmembrane region" description="Helical" evidence="6">
    <location>
        <begin position="7"/>
        <end position="30"/>
    </location>
</feature>
<evidence type="ECO:0000256" key="1">
    <source>
        <dbReference type="ARBA" id="ARBA00004651"/>
    </source>
</evidence>
<protein>
    <submittedName>
        <fullName evidence="7">ABC transporter permease</fullName>
    </submittedName>
</protein>
<sequence>MKQFGKLGGLIPWIALVALTLIVGAFDAAFLRPSTLIGLFADSATLFLMAVGMTAVIYIGSIDLSLQSIAAVSSVVLAVLLPDYGVFAIPAALAAGLLSGFISGFVHGILRLPSFIATLAVGGVVTTAALYLSGQRSIQIDAQARLDLLSWAIGTTFGIPNEVWVSLVVLVIALVVEQCTPFGKAMKAVGCGESAARVAGIPIQRVKIAVFMVSGLFASLSGVVLAGRLSSGSPIIANEFLLPAIAAVVLGGTSLTGGSGGVLRTLVGTLLIAVVRTGMTFVGIDVLAQQIVFGIILVAAVALSAGRAPKGVMK</sequence>
<keyword evidence="3 6" id="KW-0812">Transmembrane</keyword>
<dbReference type="Pfam" id="PF02653">
    <property type="entry name" value="BPD_transp_2"/>
    <property type="match status" value="1"/>
</dbReference>
<dbReference type="EMBL" id="NWTC01000001">
    <property type="protein sequence ID" value="PDT50137.1"/>
    <property type="molecule type" value="Genomic_DNA"/>
</dbReference>
<dbReference type="GO" id="GO:0005886">
    <property type="term" value="C:plasma membrane"/>
    <property type="evidence" value="ECO:0007669"/>
    <property type="project" value="UniProtKB-SubCell"/>
</dbReference>
<feature type="transmembrane region" description="Helical" evidence="6">
    <location>
        <begin position="113"/>
        <end position="132"/>
    </location>
</feature>
<evidence type="ECO:0000313" key="8">
    <source>
        <dbReference type="Proteomes" id="UP000220353"/>
    </source>
</evidence>
<organism evidence="7 8">
    <name type="scientific">Rhizobium fredii</name>
    <name type="common">Sinorhizobium fredii</name>
    <dbReference type="NCBI Taxonomy" id="380"/>
    <lineage>
        <taxon>Bacteria</taxon>
        <taxon>Pseudomonadati</taxon>
        <taxon>Pseudomonadota</taxon>
        <taxon>Alphaproteobacteria</taxon>
        <taxon>Hyphomicrobiales</taxon>
        <taxon>Rhizobiaceae</taxon>
        <taxon>Sinorhizobium/Ensifer group</taxon>
        <taxon>Sinorhizobium</taxon>
    </lineage>
</organism>
<feature type="transmembrane region" description="Helical" evidence="6">
    <location>
        <begin position="235"/>
        <end position="255"/>
    </location>
</feature>
<reference evidence="7 8" key="1">
    <citation type="submission" date="2017-09" db="EMBL/GenBank/DDBJ databases">
        <title>Comparative genomics of rhizobia isolated from Phaseolus vulgaris in China.</title>
        <authorList>
            <person name="Tong W."/>
        </authorList>
    </citation>
    <scope>NUCLEOTIDE SEQUENCE [LARGE SCALE GENOMIC DNA]</scope>
    <source>
        <strain evidence="7 8">PCH1</strain>
    </source>
</reference>
<feature type="transmembrane region" description="Helical" evidence="6">
    <location>
        <begin position="152"/>
        <end position="176"/>
    </location>
</feature>
<keyword evidence="2" id="KW-1003">Cell membrane</keyword>
<proteinExistence type="predicted"/>